<keyword evidence="6" id="KW-0805">Transcription regulation</keyword>
<evidence type="ECO:0000256" key="8">
    <source>
        <dbReference type="ARBA" id="ARBA00023242"/>
    </source>
</evidence>
<keyword evidence="5" id="KW-0862">Zinc</keyword>
<keyword evidence="2" id="KW-0479">Metal-binding</keyword>
<dbReference type="PANTHER" id="PTHR31832:SF82">
    <property type="entry name" value="B-BOX ZINC FINGER PROTEIN 22-LIKE"/>
    <property type="match status" value="1"/>
</dbReference>
<dbReference type="CDD" id="cd19821">
    <property type="entry name" value="Bbox1_BBX-like"/>
    <property type="match status" value="2"/>
</dbReference>
<evidence type="ECO:0000256" key="1">
    <source>
        <dbReference type="ARBA" id="ARBA00004123"/>
    </source>
</evidence>
<sequence>MRIQCNVCEVAEAKVLCCSDEAALCLECDEKVHAANKLASKHQRVPLSSSSSHMPTCDICQETSGFFFCLQDRALLCRKCDISIHTANPYVSSHQRFVLTGVKVGLETTTDPVGSSSYIKSPSSEKTSETKSDSMSKRDAPMSFISECNEVLLSNIGVENSVPTKVSYGGGSTAGSIQSWHMDDLFGLTGLNQSFGYMDNELSKLTIVLFSSIAKLIGSDLTCMVWLIVASAETPTAHHSCNLLRKRSLMMNTWVRCRIPTGQYHKCLHLLRPQGFIGLKIITINLIVRYLSPTYPGLVRKTLSTSRISAPPCNTGDKFTVRSFLSGTVLAYFHSRFYFCSS</sequence>
<evidence type="ECO:0000256" key="4">
    <source>
        <dbReference type="ARBA" id="ARBA00022771"/>
    </source>
</evidence>
<feature type="domain" description="B box-type" evidence="11">
    <location>
        <begin position="1"/>
        <end position="47"/>
    </location>
</feature>
<dbReference type="Gene3D" id="3.30.160.60">
    <property type="entry name" value="Classic Zinc Finger"/>
    <property type="match status" value="1"/>
</dbReference>
<feature type="region of interest" description="Disordered" evidence="10">
    <location>
        <begin position="113"/>
        <end position="138"/>
    </location>
</feature>
<dbReference type="GO" id="GO:0006355">
    <property type="term" value="P:regulation of DNA-templated transcription"/>
    <property type="evidence" value="ECO:0007669"/>
    <property type="project" value="TreeGrafter"/>
</dbReference>
<accession>A0A8J6CR74</accession>
<dbReference type="AlphaFoldDB" id="A0A8J6CR74"/>
<evidence type="ECO:0000256" key="6">
    <source>
        <dbReference type="ARBA" id="ARBA00023015"/>
    </source>
</evidence>
<dbReference type="InterPro" id="IPR049808">
    <property type="entry name" value="CONSTANS-like_Bbox1"/>
</dbReference>
<dbReference type="GO" id="GO:0005634">
    <property type="term" value="C:nucleus"/>
    <property type="evidence" value="ECO:0007669"/>
    <property type="project" value="UniProtKB-SubCell"/>
</dbReference>
<dbReference type="SMART" id="SM00336">
    <property type="entry name" value="BBOX"/>
    <property type="match status" value="2"/>
</dbReference>
<keyword evidence="7" id="KW-0804">Transcription</keyword>
<feature type="compositionally biased region" description="Low complexity" evidence="10">
    <location>
        <begin position="115"/>
        <end position="125"/>
    </location>
</feature>
<keyword evidence="13" id="KW-1185">Reference proteome</keyword>
<proteinExistence type="predicted"/>
<evidence type="ECO:0000256" key="10">
    <source>
        <dbReference type="SAM" id="MobiDB-lite"/>
    </source>
</evidence>
<dbReference type="InterPro" id="IPR000315">
    <property type="entry name" value="Znf_B-box"/>
</dbReference>
<dbReference type="PANTHER" id="PTHR31832">
    <property type="entry name" value="B-BOX ZINC FINGER PROTEIN 22"/>
    <property type="match status" value="1"/>
</dbReference>
<dbReference type="Proteomes" id="UP000701853">
    <property type="component" value="Chromosome 11"/>
</dbReference>
<comment type="caution">
    <text evidence="12">The sequence shown here is derived from an EMBL/GenBank/DDBJ whole genome shotgun (WGS) entry which is preliminary data.</text>
</comment>
<keyword evidence="3" id="KW-0677">Repeat</keyword>
<dbReference type="EMBL" id="JAHUZN010000011">
    <property type="protein sequence ID" value="KAG8479525.1"/>
    <property type="molecule type" value="Genomic_DNA"/>
</dbReference>
<dbReference type="Pfam" id="PF00643">
    <property type="entry name" value="zf-B_box"/>
    <property type="match status" value="1"/>
</dbReference>
<dbReference type="FunFam" id="3.30.160.60:FF:000589">
    <property type="entry name" value="B-box zinc finger protein 22"/>
    <property type="match status" value="1"/>
</dbReference>
<evidence type="ECO:0000256" key="5">
    <source>
        <dbReference type="ARBA" id="ARBA00022833"/>
    </source>
</evidence>
<feature type="domain" description="B box-type" evidence="11">
    <location>
        <begin position="52"/>
        <end position="99"/>
    </location>
</feature>
<evidence type="ECO:0000256" key="2">
    <source>
        <dbReference type="ARBA" id="ARBA00022723"/>
    </source>
</evidence>
<evidence type="ECO:0000259" key="11">
    <source>
        <dbReference type="PROSITE" id="PS50119"/>
    </source>
</evidence>
<evidence type="ECO:0000256" key="9">
    <source>
        <dbReference type="PROSITE-ProRule" id="PRU00024"/>
    </source>
</evidence>
<feature type="compositionally biased region" description="Basic and acidic residues" evidence="10">
    <location>
        <begin position="126"/>
        <end position="138"/>
    </location>
</feature>
<dbReference type="InterPro" id="IPR051979">
    <property type="entry name" value="B-box_zinc_finger"/>
</dbReference>
<dbReference type="GO" id="GO:0008270">
    <property type="term" value="F:zinc ion binding"/>
    <property type="evidence" value="ECO:0007669"/>
    <property type="project" value="UniProtKB-KW"/>
</dbReference>
<dbReference type="PROSITE" id="PS50119">
    <property type="entry name" value="ZF_BBOX"/>
    <property type="match status" value="2"/>
</dbReference>
<keyword evidence="4 9" id="KW-0863">Zinc-finger</keyword>
<organism evidence="12 13">
    <name type="scientific">Gossypium anomalum</name>
    <dbReference type="NCBI Taxonomy" id="47600"/>
    <lineage>
        <taxon>Eukaryota</taxon>
        <taxon>Viridiplantae</taxon>
        <taxon>Streptophyta</taxon>
        <taxon>Embryophyta</taxon>
        <taxon>Tracheophyta</taxon>
        <taxon>Spermatophyta</taxon>
        <taxon>Magnoliopsida</taxon>
        <taxon>eudicotyledons</taxon>
        <taxon>Gunneridae</taxon>
        <taxon>Pentapetalae</taxon>
        <taxon>rosids</taxon>
        <taxon>malvids</taxon>
        <taxon>Malvales</taxon>
        <taxon>Malvaceae</taxon>
        <taxon>Malvoideae</taxon>
        <taxon>Gossypium</taxon>
    </lineage>
</organism>
<gene>
    <name evidence="12" type="ORF">CXB51_029182</name>
</gene>
<reference evidence="12 13" key="1">
    <citation type="journal article" date="2021" name="bioRxiv">
        <title>The Gossypium anomalum genome as a resource for cotton improvement and evolutionary analysis of hybrid incompatibility.</title>
        <authorList>
            <person name="Grover C.E."/>
            <person name="Yuan D."/>
            <person name="Arick M.A."/>
            <person name="Miller E.R."/>
            <person name="Hu G."/>
            <person name="Peterson D.G."/>
            <person name="Wendel J.F."/>
            <person name="Udall J.A."/>
        </authorList>
    </citation>
    <scope>NUCLEOTIDE SEQUENCE [LARGE SCALE GENOMIC DNA]</scope>
    <source>
        <strain evidence="12">JFW-Udall</strain>
        <tissue evidence="12">Leaf</tissue>
    </source>
</reference>
<dbReference type="OrthoDB" id="153872at2759"/>
<evidence type="ECO:0000256" key="3">
    <source>
        <dbReference type="ARBA" id="ARBA00022737"/>
    </source>
</evidence>
<comment type="subcellular location">
    <subcellularLocation>
        <location evidence="1">Nucleus</location>
    </subcellularLocation>
</comment>
<name>A0A8J6CR74_9ROSI</name>
<keyword evidence="8" id="KW-0539">Nucleus</keyword>
<dbReference type="GO" id="GO:0009640">
    <property type="term" value="P:photomorphogenesis"/>
    <property type="evidence" value="ECO:0007669"/>
    <property type="project" value="TreeGrafter"/>
</dbReference>
<evidence type="ECO:0000313" key="13">
    <source>
        <dbReference type="Proteomes" id="UP000701853"/>
    </source>
</evidence>
<protein>
    <recommendedName>
        <fullName evidence="11">B box-type domain-containing protein</fullName>
    </recommendedName>
</protein>
<evidence type="ECO:0000256" key="7">
    <source>
        <dbReference type="ARBA" id="ARBA00023163"/>
    </source>
</evidence>
<evidence type="ECO:0000313" key="12">
    <source>
        <dbReference type="EMBL" id="KAG8479525.1"/>
    </source>
</evidence>